<feature type="transmembrane region" description="Helical" evidence="10">
    <location>
        <begin position="510"/>
        <end position="527"/>
    </location>
</feature>
<feature type="transmembrane region" description="Helical" evidence="10">
    <location>
        <begin position="567"/>
        <end position="590"/>
    </location>
</feature>
<dbReference type="InterPro" id="IPR027417">
    <property type="entry name" value="P-loop_NTPase"/>
</dbReference>
<dbReference type="InterPro" id="IPR003439">
    <property type="entry name" value="ABC_transporter-like_ATP-bd"/>
</dbReference>
<dbReference type="CDD" id="cd03213">
    <property type="entry name" value="ABCG_EPDR"/>
    <property type="match status" value="1"/>
</dbReference>
<evidence type="ECO:0000256" key="2">
    <source>
        <dbReference type="ARBA" id="ARBA00005814"/>
    </source>
</evidence>
<dbReference type="EnsemblMetazoa" id="LLOJ005676-RA">
    <property type="protein sequence ID" value="LLOJ005676-PA"/>
    <property type="gene ID" value="LLOJ005676"/>
</dbReference>
<evidence type="ECO:0000256" key="3">
    <source>
        <dbReference type="ARBA" id="ARBA00022448"/>
    </source>
</evidence>
<evidence type="ECO:0000256" key="1">
    <source>
        <dbReference type="ARBA" id="ARBA00004141"/>
    </source>
</evidence>
<dbReference type="PANTHER" id="PTHR48041:SF26">
    <property type="entry name" value="FI22810P1"/>
    <property type="match status" value="1"/>
</dbReference>
<dbReference type="InterPro" id="IPR013525">
    <property type="entry name" value="ABC2_TM"/>
</dbReference>
<reference evidence="13" key="3">
    <citation type="submission" date="2020-05" db="UniProtKB">
        <authorList>
            <consortium name="EnsemblMetazoa"/>
        </authorList>
    </citation>
    <scope>IDENTIFICATION</scope>
    <source>
        <strain evidence="13">Jacobina</strain>
    </source>
</reference>
<organism evidence="13 14">
    <name type="scientific">Lutzomyia longipalpis</name>
    <name type="common">Sand fly</name>
    <dbReference type="NCBI Taxonomy" id="7200"/>
    <lineage>
        <taxon>Eukaryota</taxon>
        <taxon>Metazoa</taxon>
        <taxon>Ecdysozoa</taxon>
        <taxon>Arthropoda</taxon>
        <taxon>Hexapoda</taxon>
        <taxon>Insecta</taxon>
        <taxon>Pterygota</taxon>
        <taxon>Neoptera</taxon>
        <taxon>Endopterygota</taxon>
        <taxon>Diptera</taxon>
        <taxon>Nematocera</taxon>
        <taxon>Psychodoidea</taxon>
        <taxon>Psychodidae</taxon>
        <taxon>Lutzomyia</taxon>
        <taxon>Lutzomyia</taxon>
    </lineage>
</organism>
<dbReference type="PROSITE" id="PS00211">
    <property type="entry name" value="ABC_TRANSPORTER_1"/>
    <property type="match status" value="1"/>
</dbReference>
<dbReference type="FunFam" id="3.40.50.300:FF:001077">
    <property type="entry name" value="Uncharacterized protein, isoform A"/>
    <property type="match status" value="1"/>
</dbReference>
<dbReference type="PANTHER" id="PTHR48041">
    <property type="entry name" value="ABC TRANSPORTER G FAMILY MEMBER 28"/>
    <property type="match status" value="1"/>
</dbReference>
<dbReference type="Gene3D" id="3.40.50.300">
    <property type="entry name" value="P-loop containing nucleotide triphosphate hydrolases"/>
    <property type="match status" value="1"/>
</dbReference>
<dbReference type="GO" id="GO:0016887">
    <property type="term" value="F:ATP hydrolysis activity"/>
    <property type="evidence" value="ECO:0007669"/>
    <property type="project" value="InterPro"/>
</dbReference>
<feature type="transmembrane region" description="Helical" evidence="10">
    <location>
        <begin position="483"/>
        <end position="504"/>
    </location>
</feature>
<dbReference type="EMBL" id="AJWK01017953">
    <property type="status" value="NOT_ANNOTATED_CDS"/>
    <property type="molecule type" value="Genomic_DNA"/>
</dbReference>
<dbReference type="Proteomes" id="UP000092461">
    <property type="component" value="Unassembled WGS sequence"/>
</dbReference>
<keyword evidence="8 10" id="KW-0472">Membrane</keyword>
<keyword evidence="7 10" id="KW-1133">Transmembrane helix</keyword>
<dbReference type="VEuPathDB" id="VectorBase:LLOJ005676"/>
<keyword evidence="5" id="KW-0547">Nucleotide-binding</keyword>
<evidence type="ECO:0000256" key="9">
    <source>
        <dbReference type="SAM" id="MobiDB-lite"/>
    </source>
</evidence>
<dbReference type="InterPro" id="IPR050352">
    <property type="entry name" value="ABCG_transporters"/>
</dbReference>
<reference evidence="12" key="2">
    <citation type="journal article" date="2020" name="BMC">
        <title>Leishmania infection induces a limited differential gene expression in the sand fly midgut.</title>
        <authorList>
            <person name="Coutinho-Abreu I.V."/>
            <person name="Serafim T.D."/>
            <person name="Meneses C."/>
            <person name="Kamhawi S."/>
            <person name="Oliveira F."/>
            <person name="Valenzuela J.G."/>
        </authorList>
    </citation>
    <scope>NUCLEOTIDE SEQUENCE</scope>
    <source>
        <strain evidence="12">Jacobina</strain>
        <tissue evidence="12">Midgut</tissue>
    </source>
</reference>
<keyword evidence="3" id="KW-0813">Transport</keyword>
<dbReference type="Pfam" id="PF01061">
    <property type="entry name" value="ABC2_membrane"/>
    <property type="match status" value="2"/>
</dbReference>
<protein>
    <submittedName>
        <fullName evidence="12">Putative pleiotropic drug resistance pdr1-15 abc superfamily protein</fullName>
    </submittedName>
</protein>
<dbReference type="EMBL" id="GITU01006771">
    <property type="protein sequence ID" value="MBC1175474.1"/>
    <property type="molecule type" value="Transcribed_RNA"/>
</dbReference>
<evidence type="ECO:0000256" key="6">
    <source>
        <dbReference type="ARBA" id="ARBA00022840"/>
    </source>
</evidence>
<evidence type="ECO:0000256" key="4">
    <source>
        <dbReference type="ARBA" id="ARBA00022692"/>
    </source>
</evidence>
<keyword evidence="14" id="KW-1185">Reference proteome</keyword>
<feature type="transmembrane region" description="Helical" evidence="10">
    <location>
        <begin position="534"/>
        <end position="555"/>
    </location>
</feature>
<dbReference type="InterPro" id="IPR017871">
    <property type="entry name" value="ABC_transporter-like_CS"/>
</dbReference>
<evidence type="ECO:0000256" key="8">
    <source>
        <dbReference type="ARBA" id="ARBA00023136"/>
    </source>
</evidence>
<dbReference type="InterPro" id="IPR003593">
    <property type="entry name" value="AAA+_ATPase"/>
</dbReference>
<proteinExistence type="inferred from homology"/>
<feature type="transmembrane region" description="Helical" evidence="10">
    <location>
        <begin position="441"/>
        <end position="462"/>
    </location>
</feature>
<comment type="subcellular location">
    <subcellularLocation>
        <location evidence="1">Membrane</location>
        <topology evidence="1">Multi-pass membrane protein</topology>
    </subcellularLocation>
</comment>
<dbReference type="SUPFAM" id="SSF52540">
    <property type="entry name" value="P-loop containing nucleoside triphosphate hydrolases"/>
    <property type="match status" value="1"/>
</dbReference>
<dbReference type="PROSITE" id="PS50893">
    <property type="entry name" value="ABC_TRANSPORTER_2"/>
    <property type="match status" value="1"/>
</dbReference>
<feature type="region of interest" description="Disordered" evidence="9">
    <location>
        <begin position="16"/>
        <end position="55"/>
    </location>
</feature>
<evidence type="ECO:0000313" key="13">
    <source>
        <dbReference type="EnsemblMetazoa" id="LLOJ005676-PA"/>
    </source>
</evidence>
<dbReference type="GO" id="GO:0005524">
    <property type="term" value="F:ATP binding"/>
    <property type="evidence" value="ECO:0007669"/>
    <property type="project" value="UniProtKB-KW"/>
</dbReference>
<comment type="similarity">
    <text evidence="2">Belongs to the ABC transporter superfamily. ABCG family. Eye pigment precursor importer (TC 3.A.1.204) subfamily.</text>
</comment>
<dbReference type="GO" id="GO:0140359">
    <property type="term" value="F:ABC-type transporter activity"/>
    <property type="evidence" value="ECO:0007669"/>
    <property type="project" value="InterPro"/>
</dbReference>
<dbReference type="Pfam" id="PF00005">
    <property type="entry name" value="ABC_tran"/>
    <property type="match status" value="1"/>
</dbReference>
<evidence type="ECO:0000313" key="14">
    <source>
        <dbReference type="Proteomes" id="UP000092461"/>
    </source>
</evidence>
<feature type="transmembrane region" description="Helical" evidence="10">
    <location>
        <begin position="597"/>
        <end position="616"/>
    </location>
</feature>
<accession>A0A1B0GJ02</accession>
<dbReference type="AlphaFoldDB" id="A0A1B0GJ02"/>
<dbReference type="VEuPathDB" id="VectorBase:LLONM1_011168"/>
<sequence>MNDIVQEGLRAEFTLTHTPSAADAPSVYKSTTIPYDKGPNGTAGQNESPPEEQSLEVKRFSNLPQREPVDIQFKDITYTVSVGFRKEKKEILHKVNGKFPGGQLIAIMGPSGAGKSTLLHVLSGYKKTNVNGAIYVNGRIRNLDVFRKMTCYITQDDHLQELLTVLENMRIAADFKLGANFPVQEKDGRIEDILTVLGLYEHQFTLAGRLSGGQKKRLSIALELISNPTIMFLDEPTTGLDSFSCTQVVDLLKQLAGQGRTIICTIHQPSAKLFAEFDQVYVLSLGECLYQGSTGNLVPYLQSINLPCPKYHNPADYIIELACGEHGEDKIQHMVTGMANGECMDWFGDQNKVLKLETLRQKYPLQRRTKENTILQATNQWNQLKTLIRRGIIRGKRDTTLTHLRIGVNIIVAIMLGFLFIEGGNEGSRVLDNYNLMFANLMHHSMTTMMLTVLTFPTEMAILRKEHFNRYYSLKAYYTSVTLLDIPMAVFCCFIYTVIVYFLSYQPFEAFRFGMYFTISLLVGFVAQSMGLMVGAWFNVVVFCCFIYTVIVYFLSYQPFEAFRFGMYFTISLLVGFVAQSMGLMVGAWFNVVNGTFIAPVSSIPMMMFAGFGVTLRDLPPYLKWGSYISYLRYGLEGYVGAIYGEDRATLVCEAKPYCHFKYPKRFLHEISMEGDQFWTDVYALCINILLFRILAYVLLRAKLRAVR</sequence>
<keyword evidence="6" id="KW-0067">ATP-binding</keyword>
<evidence type="ECO:0000313" key="12">
    <source>
        <dbReference type="EMBL" id="MBC1175474.1"/>
    </source>
</evidence>
<name>A0A1B0GJ02_LUTLO</name>
<evidence type="ECO:0000256" key="7">
    <source>
        <dbReference type="ARBA" id="ARBA00022989"/>
    </source>
</evidence>
<dbReference type="SMART" id="SM00382">
    <property type="entry name" value="AAA"/>
    <property type="match status" value="1"/>
</dbReference>
<feature type="transmembrane region" description="Helical" evidence="10">
    <location>
        <begin position="404"/>
        <end position="421"/>
    </location>
</feature>
<keyword evidence="4 10" id="KW-0812">Transmembrane</keyword>
<dbReference type="GO" id="GO:0005886">
    <property type="term" value="C:plasma membrane"/>
    <property type="evidence" value="ECO:0007669"/>
    <property type="project" value="TreeGrafter"/>
</dbReference>
<reference evidence="14" key="1">
    <citation type="submission" date="2012-05" db="EMBL/GenBank/DDBJ databases">
        <title>Whole Genome Assembly of Lutzomyia longipalpis.</title>
        <authorList>
            <person name="Richards S."/>
            <person name="Qu C."/>
            <person name="Dillon R."/>
            <person name="Worley K."/>
            <person name="Scherer S."/>
            <person name="Batterton M."/>
            <person name="Taylor A."/>
            <person name="Hawes A."/>
            <person name="Hernandez B."/>
            <person name="Kovar C."/>
            <person name="Mandapat C."/>
            <person name="Pham C."/>
            <person name="Qu C."/>
            <person name="Jing C."/>
            <person name="Bess C."/>
            <person name="Bandaranaike D."/>
            <person name="Ngo D."/>
            <person name="Ongeri F."/>
            <person name="Arias F."/>
            <person name="Lara F."/>
            <person name="Weissenberger G."/>
            <person name="Kamau G."/>
            <person name="Han H."/>
            <person name="Shen H."/>
            <person name="Dinh H."/>
            <person name="Khalil I."/>
            <person name="Jones J."/>
            <person name="Shafer J."/>
            <person name="Jayaseelan J."/>
            <person name="Quiroz J."/>
            <person name="Blankenburg K."/>
            <person name="Nguyen L."/>
            <person name="Jackson L."/>
            <person name="Francisco L."/>
            <person name="Tang L.-Y."/>
            <person name="Pu L.-L."/>
            <person name="Perales L."/>
            <person name="Lorensuhewa L."/>
            <person name="Munidasa M."/>
            <person name="Coyle M."/>
            <person name="Taylor M."/>
            <person name="Puazo M."/>
            <person name="Firestine M."/>
            <person name="Scheel M."/>
            <person name="Javaid M."/>
            <person name="Wang M."/>
            <person name="Li M."/>
            <person name="Tabassum N."/>
            <person name="Saada N."/>
            <person name="Osuji N."/>
            <person name="Aqrawi P."/>
            <person name="Fu Q."/>
            <person name="Thornton R."/>
            <person name="Raj R."/>
            <person name="Goodspeed R."/>
            <person name="Mata R."/>
            <person name="Najjar R."/>
            <person name="Gubbala S."/>
            <person name="Lee S."/>
            <person name="Denson S."/>
            <person name="Patil S."/>
            <person name="Macmil S."/>
            <person name="Qi S."/>
            <person name="Matskevitch T."/>
            <person name="Palculict T."/>
            <person name="Mathew T."/>
            <person name="Vee V."/>
            <person name="Velamala V."/>
            <person name="Korchina V."/>
            <person name="Cai W."/>
            <person name="Liu W."/>
            <person name="Dai W."/>
            <person name="Zou X."/>
            <person name="Zhu Y."/>
            <person name="Zhang Y."/>
            <person name="Wu Y.-Q."/>
            <person name="Xin Y."/>
            <person name="Nazarath L."/>
            <person name="Kovar C."/>
            <person name="Han Y."/>
            <person name="Muzny D."/>
            <person name="Gibbs R."/>
        </authorList>
    </citation>
    <scope>NUCLEOTIDE SEQUENCE [LARGE SCALE GENOMIC DNA]</scope>
    <source>
        <strain evidence="14">Jacobina</strain>
    </source>
</reference>
<evidence type="ECO:0000259" key="11">
    <source>
        <dbReference type="PROSITE" id="PS50893"/>
    </source>
</evidence>
<feature type="transmembrane region" description="Helical" evidence="10">
    <location>
        <begin position="682"/>
        <end position="700"/>
    </location>
</feature>
<evidence type="ECO:0000256" key="5">
    <source>
        <dbReference type="ARBA" id="ARBA00022741"/>
    </source>
</evidence>
<evidence type="ECO:0000256" key="10">
    <source>
        <dbReference type="SAM" id="Phobius"/>
    </source>
</evidence>
<feature type="domain" description="ABC transporter" evidence="11">
    <location>
        <begin position="71"/>
        <end position="310"/>
    </location>
</feature>
<dbReference type="EMBL" id="AJWK01017954">
    <property type="status" value="NOT_ANNOTATED_CDS"/>
    <property type="molecule type" value="Genomic_DNA"/>
</dbReference>